<dbReference type="PANTHER" id="PTHR33829">
    <property type="entry name" value="OSJNBA0044M19.10 PROTEIN"/>
    <property type="match status" value="1"/>
</dbReference>
<feature type="region of interest" description="Disordered" evidence="1">
    <location>
        <begin position="1"/>
        <end position="29"/>
    </location>
</feature>
<keyword evidence="2" id="KW-0472">Membrane</keyword>
<protein>
    <recommendedName>
        <fullName evidence="3">DUF7733 domain-containing protein</fullName>
    </recommendedName>
</protein>
<feature type="domain" description="DUF7733" evidence="3">
    <location>
        <begin position="39"/>
        <end position="231"/>
    </location>
</feature>
<dbReference type="Pfam" id="PF24867">
    <property type="entry name" value="DUF7733"/>
    <property type="match status" value="1"/>
</dbReference>
<feature type="transmembrane region" description="Helical" evidence="2">
    <location>
        <begin position="44"/>
        <end position="60"/>
    </location>
</feature>
<evidence type="ECO:0000256" key="2">
    <source>
        <dbReference type="SAM" id="Phobius"/>
    </source>
</evidence>
<keyword evidence="2" id="KW-0812">Transmembrane</keyword>
<dbReference type="OMA" id="MEKRDQF"/>
<feature type="transmembrane region" description="Helical" evidence="2">
    <location>
        <begin position="98"/>
        <end position="119"/>
    </location>
</feature>
<evidence type="ECO:0000313" key="4">
    <source>
        <dbReference type="EMBL" id="VVV39442.1"/>
    </source>
</evidence>
<dbReference type="InterPro" id="IPR056635">
    <property type="entry name" value="DUF7733"/>
</dbReference>
<sequence length="240" mass="26249">MSGGVGSVAGDMRLPDDNEPHASSPANPLESASRKFHILSFRQLNVLAIMIVLGASGMVSPYDLAFFFFSIVYTIVIARIAFPSSVPPVRVFRKGNKLLGAYMAVAALVGLILPIIYIVEGVVDGDQEGMKAAVPHLFLLCAQVLMEGWSYSSQFSTPTQAFVPIFYNTKRVFSIVDWVHAELSKESGDVGSVLRLSIGRGLAFANLALWCFNLFCFLLPVYLPRTMKVYFLGNKEKKGA</sequence>
<accession>A0A5K0VFZ2</accession>
<reference evidence="4" key="1">
    <citation type="submission" date="2019-09" db="EMBL/GenBank/DDBJ databases">
        <authorList>
            <person name="Zhang L."/>
        </authorList>
    </citation>
    <scope>NUCLEOTIDE SEQUENCE</scope>
</reference>
<dbReference type="EMBL" id="LR721774">
    <property type="protein sequence ID" value="VVV39442.1"/>
    <property type="molecule type" value="Genomic_DNA"/>
</dbReference>
<evidence type="ECO:0000256" key="1">
    <source>
        <dbReference type="SAM" id="MobiDB-lite"/>
    </source>
</evidence>
<dbReference type="Gramene" id="NC1G0107060.1">
    <property type="protein sequence ID" value="NC1G0107060.1:cds"/>
    <property type="gene ID" value="NC1G0107060"/>
</dbReference>
<organism evidence="4">
    <name type="scientific">Nymphaea colorata</name>
    <name type="common">pocket water lily</name>
    <dbReference type="NCBI Taxonomy" id="210225"/>
    <lineage>
        <taxon>Eukaryota</taxon>
        <taxon>Viridiplantae</taxon>
        <taxon>Streptophyta</taxon>
        <taxon>Embryophyta</taxon>
        <taxon>Tracheophyta</taxon>
        <taxon>Spermatophyta</taxon>
        <taxon>Magnoliopsida</taxon>
        <taxon>Nymphaeales</taxon>
        <taxon>Nymphaeaceae</taxon>
        <taxon>Nymphaea</taxon>
    </lineage>
</organism>
<proteinExistence type="predicted"/>
<gene>
    <name evidence="4" type="ORF">NYM_LOCUS1167</name>
</gene>
<evidence type="ECO:0000259" key="3">
    <source>
        <dbReference type="Pfam" id="PF24867"/>
    </source>
</evidence>
<dbReference type="AlphaFoldDB" id="A0A5K0VFZ2"/>
<feature type="transmembrane region" description="Helical" evidence="2">
    <location>
        <begin position="202"/>
        <end position="223"/>
    </location>
</feature>
<feature type="transmembrane region" description="Helical" evidence="2">
    <location>
        <begin position="66"/>
        <end position="86"/>
    </location>
</feature>
<dbReference type="PANTHER" id="PTHR33829:SF1">
    <property type="entry name" value="TRANSMEMBRANE PROTEIN"/>
    <property type="match status" value="1"/>
</dbReference>
<keyword evidence="2" id="KW-1133">Transmembrane helix</keyword>
<name>A0A5K0VFZ2_9MAGN</name>
<dbReference type="OrthoDB" id="1906194at2759"/>